<dbReference type="STRING" id="1423807.FD16_GL001619"/>
<dbReference type="PATRIC" id="fig|1423807.3.peg.1660"/>
<dbReference type="AlphaFoldDB" id="A0A0R1VUW8"/>
<evidence type="ECO:0000256" key="1">
    <source>
        <dbReference type="ARBA" id="ARBA00022729"/>
    </source>
</evidence>
<reference evidence="4 5" key="1">
    <citation type="journal article" date="2015" name="Genome Announc.">
        <title>Expanding the biotechnology potential of lactobacilli through comparative genomics of 213 strains and associated genera.</title>
        <authorList>
            <person name="Sun Z."/>
            <person name="Harris H.M."/>
            <person name="McCann A."/>
            <person name="Guo C."/>
            <person name="Argimon S."/>
            <person name="Zhang W."/>
            <person name="Yang X."/>
            <person name="Jeffery I.B."/>
            <person name="Cooney J.C."/>
            <person name="Kagawa T.F."/>
            <person name="Liu W."/>
            <person name="Song Y."/>
            <person name="Salvetti E."/>
            <person name="Wrobel A."/>
            <person name="Rasinkangas P."/>
            <person name="Parkhill J."/>
            <person name="Rea M.C."/>
            <person name="O'Sullivan O."/>
            <person name="Ritari J."/>
            <person name="Douillard F.P."/>
            <person name="Paul Ross R."/>
            <person name="Yang R."/>
            <person name="Briner A.E."/>
            <person name="Felis G.E."/>
            <person name="de Vos W.M."/>
            <person name="Barrangou R."/>
            <person name="Klaenhammer T.R."/>
            <person name="Caufield P.W."/>
            <person name="Cui Y."/>
            <person name="Zhang H."/>
            <person name="O'Toole P.W."/>
        </authorList>
    </citation>
    <scope>NUCLEOTIDE SEQUENCE [LARGE SCALE GENOMIC DNA]</scope>
    <source>
        <strain evidence="4 5">DSM 5007</strain>
    </source>
</reference>
<name>A0A0R1VUW8_9LACO</name>
<dbReference type="RefSeq" id="WP_010623161.1">
    <property type="nucleotide sequence ID" value="NZ_AZGF01000039.1"/>
</dbReference>
<evidence type="ECO:0000256" key="2">
    <source>
        <dbReference type="SAM" id="MobiDB-lite"/>
    </source>
</evidence>
<evidence type="ECO:0000313" key="4">
    <source>
        <dbReference type="EMBL" id="KRM09566.1"/>
    </source>
</evidence>
<evidence type="ECO:0000256" key="3">
    <source>
        <dbReference type="SAM" id="Phobius"/>
    </source>
</evidence>
<dbReference type="OrthoDB" id="2942526at2"/>
<dbReference type="Gene3D" id="3.30.1450.10">
    <property type="match status" value="2"/>
</dbReference>
<dbReference type="eggNOG" id="ENOG5032RV1">
    <property type="taxonomic scope" value="Bacteria"/>
</dbReference>
<feature type="compositionally biased region" description="Low complexity" evidence="2">
    <location>
        <begin position="45"/>
        <end position="66"/>
    </location>
</feature>
<dbReference type="InterPro" id="IPR037873">
    <property type="entry name" value="BamE-like"/>
</dbReference>
<keyword evidence="3" id="KW-1133">Transmembrane helix</keyword>
<proteinExistence type="predicted"/>
<dbReference type="Proteomes" id="UP000051820">
    <property type="component" value="Unassembled WGS sequence"/>
</dbReference>
<keyword evidence="3" id="KW-0472">Membrane</keyword>
<dbReference type="InterPro" id="IPR024418">
    <property type="entry name" value="DUF3862"/>
</dbReference>
<dbReference type="Pfam" id="PF12978">
    <property type="entry name" value="DUF3862"/>
    <property type="match status" value="1"/>
</dbReference>
<organism evidence="4 5">
    <name type="scientific">Paucilactobacillus suebicus DSM 5007 = KCTC 3549</name>
    <dbReference type="NCBI Taxonomy" id="1423807"/>
    <lineage>
        <taxon>Bacteria</taxon>
        <taxon>Bacillati</taxon>
        <taxon>Bacillota</taxon>
        <taxon>Bacilli</taxon>
        <taxon>Lactobacillales</taxon>
        <taxon>Lactobacillaceae</taxon>
        <taxon>Paucilactobacillus</taxon>
    </lineage>
</organism>
<keyword evidence="3" id="KW-0812">Transmembrane</keyword>
<keyword evidence="5" id="KW-1185">Reference proteome</keyword>
<evidence type="ECO:0000313" key="5">
    <source>
        <dbReference type="Proteomes" id="UP000051820"/>
    </source>
</evidence>
<comment type="caution">
    <text evidence="4">The sequence shown here is derived from an EMBL/GenBank/DDBJ whole genome shotgun (WGS) entry which is preliminary data.</text>
</comment>
<sequence length="225" mass="23728">MSKKIKGDDGKTYVQKKPFYKRIWFWILVIIIVIGVGSQMGGSGTSSKSDTSGSNSSSSTGSSKKASGITKAKFDAINLSESNGSTLEDIKSSFGKKPDSTSTQTIQNVKSDVDTWDGVNGGDITSNIAIGFSNGHAITKAITGLKVNRSSKITLDQFNAITNGTSQSDVQKQLGKPNGYDYTDIAGTTSDIWEYTSGVKGNAGANFNITFTNGVVSGKTQSSME</sequence>
<keyword evidence="1" id="KW-0732">Signal</keyword>
<feature type="transmembrane region" description="Helical" evidence="3">
    <location>
        <begin position="23"/>
        <end position="42"/>
    </location>
</feature>
<protein>
    <recommendedName>
        <fullName evidence="6">DUF3862 domain-containing protein</fullName>
    </recommendedName>
</protein>
<accession>A0A0R1VUW8</accession>
<feature type="region of interest" description="Disordered" evidence="2">
    <location>
        <begin position="43"/>
        <end position="66"/>
    </location>
</feature>
<dbReference type="EMBL" id="AZGF01000039">
    <property type="protein sequence ID" value="KRM09566.1"/>
    <property type="molecule type" value="Genomic_DNA"/>
</dbReference>
<evidence type="ECO:0008006" key="6">
    <source>
        <dbReference type="Google" id="ProtNLM"/>
    </source>
</evidence>
<gene>
    <name evidence="4" type="ORF">FD16_GL001619</name>
</gene>